<accession>A0A383DCW1</accession>
<proteinExistence type="predicted"/>
<sequence length="70" mass="7766">MKLLKYFDELKRSMEYLAEDPATVFIGQAVACPGTAMSNTLKEIPNDRKVELPVDEDMQMGMTNGLALQG</sequence>
<dbReference type="InterPro" id="IPR029061">
    <property type="entry name" value="THDP-binding"/>
</dbReference>
<organism evidence="1">
    <name type="scientific">marine metagenome</name>
    <dbReference type="NCBI Taxonomy" id="408172"/>
    <lineage>
        <taxon>unclassified sequences</taxon>
        <taxon>metagenomes</taxon>
        <taxon>ecological metagenomes</taxon>
    </lineage>
</organism>
<protein>
    <recommendedName>
        <fullName evidence="2">Transketolase-like pyrimidine-binding domain-containing protein</fullName>
    </recommendedName>
</protein>
<dbReference type="AlphaFoldDB" id="A0A383DCW1"/>
<feature type="non-terminal residue" evidence="1">
    <location>
        <position position="70"/>
    </location>
</feature>
<reference evidence="1" key="1">
    <citation type="submission" date="2018-05" db="EMBL/GenBank/DDBJ databases">
        <authorList>
            <person name="Lanie J.A."/>
            <person name="Ng W.-L."/>
            <person name="Kazmierczak K.M."/>
            <person name="Andrzejewski T.M."/>
            <person name="Davidsen T.M."/>
            <person name="Wayne K.J."/>
            <person name="Tettelin H."/>
            <person name="Glass J.I."/>
            <person name="Rusch D."/>
            <person name="Podicherti R."/>
            <person name="Tsui H.-C.T."/>
            <person name="Winkler M.E."/>
        </authorList>
    </citation>
    <scope>NUCLEOTIDE SEQUENCE</scope>
</reference>
<dbReference type="SUPFAM" id="SSF52518">
    <property type="entry name" value="Thiamin diphosphate-binding fold (THDP-binding)"/>
    <property type="match status" value="1"/>
</dbReference>
<evidence type="ECO:0008006" key="2">
    <source>
        <dbReference type="Google" id="ProtNLM"/>
    </source>
</evidence>
<dbReference type="EMBL" id="UINC01216120">
    <property type="protein sequence ID" value="SVE42129.1"/>
    <property type="molecule type" value="Genomic_DNA"/>
</dbReference>
<evidence type="ECO:0000313" key="1">
    <source>
        <dbReference type="EMBL" id="SVE42129.1"/>
    </source>
</evidence>
<dbReference type="Gene3D" id="3.40.50.970">
    <property type="match status" value="1"/>
</dbReference>
<gene>
    <name evidence="1" type="ORF">METZ01_LOCUS494983</name>
</gene>
<name>A0A383DCW1_9ZZZZ</name>